<dbReference type="AlphaFoldDB" id="A0A9D9E449"/>
<keyword evidence="2" id="KW-1134">Transmembrane beta strand</keyword>
<name>A0A9D9E449_9BACT</name>
<keyword evidence="6" id="KW-0472">Membrane</keyword>
<comment type="caution">
    <text evidence="11">The sequence shown here is derived from an EMBL/GenBank/DDBJ whole genome shotgun (WGS) entry which is preliminary data.</text>
</comment>
<keyword evidence="4 9" id="KW-0732">Signal</keyword>
<dbReference type="GO" id="GO:0009279">
    <property type="term" value="C:cell outer membrane"/>
    <property type="evidence" value="ECO:0007669"/>
    <property type="project" value="UniProtKB-UniRule"/>
</dbReference>
<feature type="chain" id="PRO_5039357812" description="Outer membrane protein assembly factor BamA" evidence="9">
    <location>
        <begin position="35"/>
        <end position="875"/>
    </location>
</feature>
<dbReference type="InterPro" id="IPR034746">
    <property type="entry name" value="POTRA"/>
</dbReference>
<dbReference type="PIRSF" id="PIRSF006076">
    <property type="entry name" value="OM_assembly_OMP85"/>
    <property type="match status" value="1"/>
</dbReference>
<dbReference type="EMBL" id="JADIMW010000063">
    <property type="protein sequence ID" value="MBO8438372.1"/>
    <property type="molecule type" value="Genomic_DNA"/>
</dbReference>
<organism evidence="11 12">
    <name type="scientific">Candidatus Caccoplasma merdipullorum</name>
    <dbReference type="NCBI Taxonomy" id="2840718"/>
    <lineage>
        <taxon>Bacteria</taxon>
        <taxon>Pseudomonadati</taxon>
        <taxon>Bacteroidota</taxon>
        <taxon>Bacteroidia</taxon>
        <taxon>Bacteroidales</taxon>
        <taxon>Bacteroidaceae</taxon>
        <taxon>Bacteroidaceae incertae sedis</taxon>
        <taxon>Candidatus Caccoplasma</taxon>
    </lineage>
</organism>
<keyword evidence="7" id="KW-0998">Cell outer membrane</keyword>
<reference evidence="11" key="1">
    <citation type="submission" date="2020-10" db="EMBL/GenBank/DDBJ databases">
        <authorList>
            <person name="Gilroy R."/>
        </authorList>
    </citation>
    <scope>NUCLEOTIDE SEQUENCE</scope>
    <source>
        <strain evidence="11">G3-4614</strain>
    </source>
</reference>
<keyword evidence="5" id="KW-0677">Repeat</keyword>
<evidence type="ECO:0000256" key="4">
    <source>
        <dbReference type="ARBA" id="ARBA00022729"/>
    </source>
</evidence>
<feature type="signal peptide" evidence="9">
    <location>
        <begin position="1"/>
        <end position="34"/>
    </location>
</feature>
<gene>
    <name evidence="11" type="primary">bamA</name>
    <name evidence="11" type="ORF">IAC54_05675</name>
</gene>
<dbReference type="PROSITE" id="PS51779">
    <property type="entry name" value="POTRA"/>
    <property type="match status" value="3"/>
</dbReference>
<feature type="domain" description="POTRA" evidence="10">
    <location>
        <begin position="212"/>
        <end position="300"/>
    </location>
</feature>
<evidence type="ECO:0000256" key="9">
    <source>
        <dbReference type="SAM" id="SignalP"/>
    </source>
</evidence>
<dbReference type="Pfam" id="PF01103">
    <property type="entry name" value="Omp85"/>
    <property type="match status" value="1"/>
</dbReference>
<evidence type="ECO:0000256" key="6">
    <source>
        <dbReference type="ARBA" id="ARBA00023136"/>
    </source>
</evidence>
<dbReference type="PANTHER" id="PTHR12815:SF47">
    <property type="entry name" value="TRANSLOCATION AND ASSEMBLY MODULE SUBUNIT TAMA"/>
    <property type="match status" value="1"/>
</dbReference>
<dbReference type="GO" id="GO:0071709">
    <property type="term" value="P:membrane assembly"/>
    <property type="evidence" value="ECO:0007669"/>
    <property type="project" value="InterPro"/>
</dbReference>
<feature type="domain" description="POTRA" evidence="10">
    <location>
        <begin position="387"/>
        <end position="462"/>
    </location>
</feature>
<evidence type="ECO:0000256" key="8">
    <source>
        <dbReference type="NCBIfam" id="TIGR03303"/>
    </source>
</evidence>
<reference evidence="11" key="2">
    <citation type="journal article" date="2021" name="PeerJ">
        <title>Extensive microbial diversity within the chicken gut microbiome revealed by metagenomics and culture.</title>
        <authorList>
            <person name="Gilroy R."/>
            <person name="Ravi A."/>
            <person name="Getino M."/>
            <person name="Pursley I."/>
            <person name="Horton D.L."/>
            <person name="Alikhan N.F."/>
            <person name="Baker D."/>
            <person name="Gharbi K."/>
            <person name="Hall N."/>
            <person name="Watson M."/>
            <person name="Adriaenssens E.M."/>
            <person name="Foster-Nyarko E."/>
            <person name="Jarju S."/>
            <person name="Secka A."/>
            <person name="Antonio M."/>
            <person name="Oren A."/>
            <person name="Chaudhuri R.R."/>
            <person name="La Ragione R."/>
            <person name="Hildebrand F."/>
            <person name="Pallen M.J."/>
        </authorList>
    </citation>
    <scope>NUCLEOTIDE SEQUENCE</scope>
    <source>
        <strain evidence="11">G3-4614</strain>
    </source>
</reference>
<dbReference type="InterPro" id="IPR010827">
    <property type="entry name" value="BamA/TamA_POTRA"/>
</dbReference>
<dbReference type="PANTHER" id="PTHR12815">
    <property type="entry name" value="SORTING AND ASSEMBLY MACHINERY SAMM50 PROTEIN FAMILY MEMBER"/>
    <property type="match status" value="1"/>
</dbReference>
<protein>
    <recommendedName>
        <fullName evidence="8">Outer membrane protein assembly factor BamA</fullName>
    </recommendedName>
</protein>
<evidence type="ECO:0000313" key="11">
    <source>
        <dbReference type="EMBL" id="MBO8438372.1"/>
    </source>
</evidence>
<proteinExistence type="predicted"/>
<evidence type="ECO:0000256" key="1">
    <source>
        <dbReference type="ARBA" id="ARBA00004370"/>
    </source>
</evidence>
<evidence type="ECO:0000256" key="7">
    <source>
        <dbReference type="ARBA" id="ARBA00023237"/>
    </source>
</evidence>
<comment type="subcellular location">
    <subcellularLocation>
        <location evidence="1">Membrane</location>
    </subcellularLocation>
</comment>
<keyword evidence="3" id="KW-0812">Transmembrane</keyword>
<dbReference type="InterPro" id="IPR039910">
    <property type="entry name" value="D15-like"/>
</dbReference>
<evidence type="ECO:0000259" key="10">
    <source>
        <dbReference type="PROSITE" id="PS51779"/>
    </source>
</evidence>
<accession>A0A9D9E449</accession>
<dbReference type="Pfam" id="PF07244">
    <property type="entry name" value="POTRA"/>
    <property type="match status" value="4"/>
</dbReference>
<dbReference type="InterPro" id="IPR000184">
    <property type="entry name" value="Bac_surfAg_D15"/>
</dbReference>
<evidence type="ECO:0000256" key="5">
    <source>
        <dbReference type="ARBA" id="ARBA00022737"/>
    </source>
</evidence>
<evidence type="ECO:0000256" key="2">
    <source>
        <dbReference type="ARBA" id="ARBA00022452"/>
    </source>
</evidence>
<evidence type="ECO:0000256" key="3">
    <source>
        <dbReference type="ARBA" id="ARBA00022692"/>
    </source>
</evidence>
<feature type="domain" description="POTRA" evidence="10">
    <location>
        <begin position="303"/>
        <end position="384"/>
    </location>
</feature>
<sequence>MNLFGLKAVRIRLLHFLVSATTLLCLSAPSVADAQTSTNDTIYSPKVNYTIPRKYEIAGITVSGADNFDDYVIIGFSGLTVGETIKIPGDEISQAIKRFWKQGLFSDVAITLTKTVGNKAWLNIALTQQPRVSDVRYIGIKKSDKDELEGRVGIIRGGQINLNLIDKAEKVIKKYYDDKGYKNAEVKIVQHPDLSRENNVIVDIIIDKKSKVKVHKIYVSGNKVLSAKKVKHAMKKTNERGDIIRLFSPKKFIKEKYREDLDLIVGKYNELGYRDARIVSDSVVAYNDKTVDIYINVEEGDKYYIKSISWVGNTVYPTEILSNVLRMKAGDVYNQKMLQERIFDDEDAVANLYMNNGYLFFQLDPVEANIANDSIDLEMRIFEGPQARINKVIIRGNDRLYEEVVRRELRTRPGELFSKADLMRSAREIAQMGHFNPETMDIRPEPDPENGTVDIIYNLESKPNDQIEFSAGWGQTGIVGKLSLKFTNFSFKNLFNPKSYKGIIPQGQGQQFTISAQTNARYYQAYSISFLDPWFGGKRPNALSFSAYYSRYTDVSSSYYNSNYYDPYSYGYYYNSNYSDYAYGYSYDPNKSLQMFGVSLGFGKRLNWPDDYFQFSADIGYQLYVLRDWQYLYYMQNGKSHSITFGLTLARNSIDNPIFTRRGSEFSISCQFTPPYSLWENVDYATASDEEKYKWIEYHKWKLKSKIYLPLTRYDRKYTLVLMARAEAGILGSYNKNKKSPFETFYVGGDGMSGYSNTYATETITLRGYENGSLTPYGYDGYAYVRFGLELHYPIVMEGSTTVYGLAFVEGGNAWTEVKNFNPFNLKKSAGVGVRVFLPMIGLMGIDWAYGFDKAFPTDDKIGGSQIHFIIGQEF</sequence>
<dbReference type="Gene3D" id="3.10.20.310">
    <property type="entry name" value="membrane protein fhac"/>
    <property type="match status" value="5"/>
</dbReference>
<evidence type="ECO:0000313" key="12">
    <source>
        <dbReference type="Proteomes" id="UP000823636"/>
    </source>
</evidence>
<dbReference type="InterPro" id="IPR023707">
    <property type="entry name" value="OM_assembly_BamA"/>
</dbReference>
<dbReference type="NCBIfam" id="TIGR03303">
    <property type="entry name" value="OM_YaeT"/>
    <property type="match status" value="1"/>
</dbReference>
<dbReference type="Proteomes" id="UP000823636">
    <property type="component" value="Unassembled WGS sequence"/>
</dbReference>
<dbReference type="Gene3D" id="2.40.160.50">
    <property type="entry name" value="membrane protein fhac: a member of the omp85/tpsb transporter family"/>
    <property type="match status" value="1"/>
</dbReference>